<dbReference type="Proteomes" id="UP000223364">
    <property type="component" value="Unassembled WGS sequence"/>
</dbReference>
<keyword evidence="1" id="KW-0812">Transmembrane</keyword>
<evidence type="ECO:0000313" key="2">
    <source>
        <dbReference type="EMBL" id="PHD56105.1"/>
    </source>
</evidence>
<dbReference type="EMBL" id="NUSP01000041">
    <property type="protein sequence ID" value="PHD56105.1"/>
    <property type="molecule type" value="Genomic_DNA"/>
</dbReference>
<evidence type="ECO:0000313" key="3">
    <source>
        <dbReference type="Proteomes" id="UP000223364"/>
    </source>
</evidence>
<feature type="transmembrane region" description="Helical" evidence="1">
    <location>
        <begin position="7"/>
        <end position="28"/>
    </location>
</feature>
<sequence length="287" mass="32452">MKISNKMFILVSIGILTMLFARGIYNSIKFGYSEYGMGYVLGQAVGGTLSWFSIIALIAALIFLIMGFINKKKNSETKSLFLKSAISFGTAITSFVLLFIIIFITMGIENDYKALAEDKKKENEYLMAAANFYNDIESFEMYSTLVLFGYSDTWSNAIKTQKDFNIELISKKTESDPMIKRADLIYNEMGQQLKLVSEAAKKHPDLYKDIYGEYKTIYSVVTALNEQVNSPTGSLISFNQNINSLQQDYKKSKGNIDISITNEIKIQSEKIKEATDTKIKSNEVTKY</sequence>
<organism evidence="2 3">
    <name type="scientific">Bacillus wiedmannii</name>
    <dbReference type="NCBI Taxonomy" id="1890302"/>
    <lineage>
        <taxon>Bacteria</taxon>
        <taxon>Bacillati</taxon>
        <taxon>Bacillota</taxon>
        <taxon>Bacilli</taxon>
        <taxon>Bacillales</taxon>
        <taxon>Bacillaceae</taxon>
        <taxon>Bacillus</taxon>
        <taxon>Bacillus cereus group</taxon>
    </lineage>
</organism>
<feature type="transmembrane region" description="Helical" evidence="1">
    <location>
        <begin position="81"/>
        <end position="104"/>
    </location>
</feature>
<proteinExistence type="predicted"/>
<keyword evidence="1" id="KW-0472">Membrane</keyword>
<gene>
    <name evidence="2" type="ORF">COF57_28240</name>
</gene>
<feature type="transmembrane region" description="Helical" evidence="1">
    <location>
        <begin position="48"/>
        <end position="69"/>
    </location>
</feature>
<dbReference type="AlphaFoldDB" id="A0A2C4NTG8"/>
<evidence type="ECO:0000256" key="1">
    <source>
        <dbReference type="SAM" id="Phobius"/>
    </source>
</evidence>
<name>A0A2C4NTG8_9BACI</name>
<reference evidence="2 3" key="1">
    <citation type="submission" date="2017-09" db="EMBL/GenBank/DDBJ databases">
        <title>Large-scale bioinformatics analysis of Bacillus genomes uncovers conserved roles of natural products in bacterial physiology.</title>
        <authorList>
            <consortium name="Agbiome Team Llc"/>
            <person name="Bleich R.M."/>
            <person name="Grubbs K.J."/>
            <person name="Santa Maria K.C."/>
            <person name="Allen S.E."/>
            <person name="Farag S."/>
            <person name="Shank E.A."/>
            <person name="Bowers A."/>
        </authorList>
    </citation>
    <scope>NUCLEOTIDE SEQUENCE [LARGE SCALE GENOMIC DNA]</scope>
    <source>
        <strain evidence="2 3">AFS044295</strain>
    </source>
</reference>
<dbReference type="RefSeq" id="WP_098816130.1">
    <property type="nucleotide sequence ID" value="NZ_NUSP01000041.1"/>
</dbReference>
<protein>
    <submittedName>
        <fullName evidence="2">Uncharacterized protein</fullName>
    </submittedName>
</protein>
<comment type="caution">
    <text evidence="2">The sequence shown here is derived from an EMBL/GenBank/DDBJ whole genome shotgun (WGS) entry which is preliminary data.</text>
</comment>
<accession>A0A2C4NTG8</accession>
<keyword evidence="1" id="KW-1133">Transmembrane helix</keyword>